<dbReference type="AlphaFoldDB" id="A0A1Q5PQN5"/>
<comment type="catalytic activity">
    <reaction evidence="1 5">
        <text>[protein]-peptidylproline (omega=180) = [protein]-peptidylproline (omega=0)</text>
        <dbReference type="Rhea" id="RHEA:16237"/>
        <dbReference type="Rhea" id="RHEA-COMP:10747"/>
        <dbReference type="Rhea" id="RHEA-COMP:10748"/>
        <dbReference type="ChEBI" id="CHEBI:83833"/>
        <dbReference type="ChEBI" id="CHEBI:83834"/>
        <dbReference type="EC" id="5.2.1.8"/>
    </reaction>
</comment>
<dbReference type="Proteomes" id="UP000186465">
    <property type="component" value="Unassembled WGS sequence"/>
</dbReference>
<dbReference type="PANTHER" id="PTHR45779">
    <property type="entry name" value="PEPTIDYLPROLYL ISOMERASE"/>
    <property type="match status" value="1"/>
</dbReference>
<dbReference type="PROSITE" id="PS51257">
    <property type="entry name" value="PROKAR_LIPOPROTEIN"/>
    <property type="match status" value="1"/>
</dbReference>
<dbReference type="Pfam" id="PF00254">
    <property type="entry name" value="FKBP_C"/>
    <property type="match status" value="1"/>
</dbReference>
<dbReference type="Gene3D" id="3.10.50.40">
    <property type="match status" value="1"/>
</dbReference>
<keyword evidence="9" id="KW-1185">Reference proteome</keyword>
<evidence type="ECO:0000313" key="9">
    <source>
        <dbReference type="Proteomes" id="UP000186465"/>
    </source>
</evidence>
<dbReference type="STRING" id="156892.BM477_03230"/>
<reference evidence="9" key="1">
    <citation type="submission" date="2016-11" db="EMBL/GenBank/DDBJ databases">
        <title>Actinomyces gypaetusis sp. nov. isolated from Gypaetus barbatus in Qinghai Tibet Plateau China.</title>
        <authorList>
            <person name="Meng X."/>
        </authorList>
    </citation>
    <scope>NUCLEOTIDE SEQUENCE [LARGE SCALE GENOMIC DNA]</scope>
    <source>
        <strain evidence="9">DSM 15383</strain>
    </source>
</reference>
<feature type="chain" id="PRO_5039649629" description="peptidylprolyl isomerase" evidence="6">
    <location>
        <begin position="22"/>
        <end position="340"/>
    </location>
</feature>
<evidence type="ECO:0000256" key="1">
    <source>
        <dbReference type="ARBA" id="ARBA00000971"/>
    </source>
</evidence>
<sequence>MRMRKASVVAATILTLSLGLAGCSNSAPVNGTPEPTASGVATPVDGDMPVVEGGFGEKPIIHPATGKEPTELVSEVLVKGDGPEVKETDTLTVNYAGQLWDGKPFDSSFDRGQPATFSLSGVIAGWTKGLAGKHVGDRVLLVIPSDLGYGDQGNPPTIPGKATLVFVVDIIEAMSKEQADAKAQEQQAKAAEKQAKLEALMPKIKEQGNAAIAAAEKQNVSLPAGVTTDNNQQGNPTLKAEASVVSEAPDKFYVLLKGKGEQLSKDKIFFARQTYTYAGNKEPAQTGEELGYLVGDDPNAAAYLNYTVGTRLLRVVEMGDGRTLVQIIDIMGVGDRDLVN</sequence>
<protein>
    <recommendedName>
        <fullName evidence="2 5">peptidylprolyl isomerase</fullName>
        <ecNumber evidence="2 5">5.2.1.8</ecNumber>
    </recommendedName>
</protein>
<organism evidence="8 9">
    <name type="scientific">Boudabousia marimammalium</name>
    <dbReference type="NCBI Taxonomy" id="156892"/>
    <lineage>
        <taxon>Bacteria</taxon>
        <taxon>Bacillati</taxon>
        <taxon>Actinomycetota</taxon>
        <taxon>Actinomycetes</taxon>
        <taxon>Actinomycetales</taxon>
        <taxon>Actinomycetaceae</taxon>
        <taxon>Boudabousia</taxon>
    </lineage>
</organism>
<gene>
    <name evidence="8" type="ORF">BM477_03230</name>
</gene>
<evidence type="ECO:0000313" key="8">
    <source>
        <dbReference type="EMBL" id="OKL49931.1"/>
    </source>
</evidence>
<keyword evidence="6" id="KW-0732">Signal</keyword>
<dbReference type="GO" id="GO:0003755">
    <property type="term" value="F:peptidyl-prolyl cis-trans isomerase activity"/>
    <property type="evidence" value="ECO:0007669"/>
    <property type="project" value="UniProtKB-KW"/>
</dbReference>
<accession>A0A1Q5PQN5</accession>
<name>A0A1Q5PQN5_9ACTO</name>
<dbReference type="PANTHER" id="PTHR45779:SF7">
    <property type="entry name" value="PEPTIDYLPROLYL ISOMERASE"/>
    <property type="match status" value="1"/>
</dbReference>
<evidence type="ECO:0000256" key="6">
    <source>
        <dbReference type="SAM" id="SignalP"/>
    </source>
</evidence>
<keyword evidence="4 5" id="KW-0413">Isomerase</keyword>
<dbReference type="RefSeq" id="WP_075361255.1">
    <property type="nucleotide sequence ID" value="NZ_MPDM01000003.1"/>
</dbReference>
<comment type="caution">
    <text evidence="8">The sequence shown here is derived from an EMBL/GenBank/DDBJ whole genome shotgun (WGS) entry which is preliminary data.</text>
</comment>
<dbReference type="OrthoDB" id="25996at2"/>
<evidence type="ECO:0000259" key="7">
    <source>
        <dbReference type="PROSITE" id="PS50059"/>
    </source>
</evidence>
<dbReference type="SUPFAM" id="SSF54534">
    <property type="entry name" value="FKBP-like"/>
    <property type="match status" value="1"/>
</dbReference>
<feature type="signal peptide" evidence="6">
    <location>
        <begin position="1"/>
        <end position="21"/>
    </location>
</feature>
<evidence type="ECO:0000256" key="5">
    <source>
        <dbReference type="PROSITE-ProRule" id="PRU00277"/>
    </source>
</evidence>
<evidence type="ECO:0000256" key="4">
    <source>
        <dbReference type="ARBA" id="ARBA00023235"/>
    </source>
</evidence>
<dbReference type="EC" id="5.2.1.8" evidence="2 5"/>
<evidence type="ECO:0000256" key="2">
    <source>
        <dbReference type="ARBA" id="ARBA00013194"/>
    </source>
</evidence>
<feature type="domain" description="PPIase FKBP-type" evidence="7">
    <location>
        <begin position="88"/>
        <end position="174"/>
    </location>
</feature>
<keyword evidence="3 5" id="KW-0697">Rotamase</keyword>
<dbReference type="EMBL" id="MPDM01000003">
    <property type="protein sequence ID" value="OKL49931.1"/>
    <property type="molecule type" value="Genomic_DNA"/>
</dbReference>
<dbReference type="InterPro" id="IPR044609">
    <property type="entry name" value="FKBP2/11"/>
</dbReference>
<dbReference type="PROSITE" id="PS50059">
    <property type="entry name" value="FKBP_PPIASE"/>
    <property type="match status" value="1"/>
</dbReference>
<evidence type="ECO:0000256" key="3">
    <source>
        <dbReference type="ARBA" id="ARBA00023110"/>
    </source>
</evidence>
<dbReference type="InterPro" id="IPR046357">
    <property type="entry name" value="PPIase_dom_sf"/>
</dbReference>
<proteinExistence type="predicted"/>
<dbReference type="InterPro" id="IPR001179">
    <property type="entry name" value="PPIase_FKBP_dom"/>
</dbReference>